<dbReference type="InterPro" id="IPR056676">
    <property type="entry name" value="DUF7774"/>
</dbReference>
<dbReference type="PANTHER" id="PTHR38630">
    <property type="entry name" value="PROTEIN CBG12780"/>
    <property type="match status" value="1"/>
</dbReference>
<dbReference type="Proteomes" id="UP001303046">
    <property type="component" value="Unassembled WGS sequence"/>
</dbReference>
<sequence>MEAAVGTEVGPSQTAAKDGANNGSRINSSIMIMNQEKDLDEEREEFENERDAQPAKAHIRKGKLRWKDGKKENPTQEDPGSPPPDAKTIAMATHILELWNKHRLLEKTLDMNETLMVFKYFNTRERNSCQGDKVATLKLIEKAVKKSIFNNKKNAEALGFTITDEERVFLKNKDRAKRILLDILLANPKLLPELWCSGSGSSQIALASGEKWEVQQQKTNKERNDDQCKKNYEKRNKGPYRVQDNCEEERRAAAVRSDTDNAVKVLKKKTARKIPSKDVKKKKKAKRRKLVVNVVGIGGTSVEKMGSRTVATQEDEGPIIRLDCTANDEEDVKVNVSKDPNFKMQIKT</sequence>
<organism evidence="3 4">
    <name type="scientific">Necator americanus</name>
    <name type="common">Human hookworm</name>
    <dbReference type="NCBI Taxonomy" id="51031"/>
    <lineage>
        <taxon>Eukaryota</taxon>
        <taxon>Metazoa</taxon>
        <taxon>Ecdysozoa</taxon>
        <taxon>Nematoda</taxon>
        <taxon>Chromadorea</taxon>
        <taxon>Rhabditida</taxon>
        <taxon>Rhabditina</taxon>
        <taxon>Rhabditomorpha</taxon>
        <taxon>Strongyloidea</taxon>
        <taxon>Ancylostomatidae</taxon>
        <taxon>Bunostominae</taxon>
        <taxon>Necator</taxon>
    </lineage>
</organism>
<proteinExistence type="predicted"/>
<comment type="caution">
    <text evidence="3">The sequence shown here is derived from an EMBL/GenBank/DDBJ whole genome shotgun (WGS) entry which is preliminary data.</text>
</comment>
<dbReference type="EMBL" id="JAVFWL010000001">
    <property type="protein sequence ID" value="KAK6726676.1"/>
    <property type="molecule type" value="Genomic_DNA"/>
</dbReference>
<evidence type="ECO:0000313" key="4">
    <source>
        <dbReference type="Proteomes" id="UP001303046"/>
    </source>
</evidence>
<feature type="compositionally biased region" description="Polar residues" evidence="1">
    <location>
        <begin position="10"/>
        <end position="32"/>
    </location>
</feature>
<dbReference type="Pfam" id="PF24983">
    <property type="entry name" value="DUF7774"/>
    <property type="match status" value="1"/>
</dbReference>
<keyword evidence="4" id="KW-1185">Reference proteome</keyword>
<evidence type="ECO:0000259" key="2">
    <source>
        <dbReference type="Pfam" id="PF24983"/>
    </source>
</evidence>
<evidence type="ECO:0000256" key="1">
    <source>
        <dbReference type="SAM" id="MobiDB-lite"/>
    </source>
</evidence>
<evidence type="ECO:0000313" key="3">
    <source>
        <dbReference type="EMBL" id="KAK6726676.1"/>
    </source>
</evidence>
<feature type="compositionally biased region" description="Acidic residues" evidence="1">
    <location>
        <begin position="38"/>
        <end position="48"/>
    </location>
</feature>
<name>A0ABR1BLM3_NECAM</name>
<gene>
    <name evidence="3" type="primary">Necator_chrI.g912</name>
    <name evidence="3" type="ORF">RB195_004788</name>
</gene>
<reference evidence="3 4" key="1">
    <citation type="submission" date="2023-08" db="EMBL/GenBank/DDBJ databases">
        <title>A Necator americanus chromosomal reference genome.</title>
        <authorList>
            <person name="Ilik V."/>
            <person name="Petrzelkova K.J."/>
            <person name="Pardy F."/>
            <person name="Fuh T."/>
            <person name="Niatou-Singa F.S."/>
            <person name="Gouil Q."/>
            <person name="Baker L."/>
            <person name="Ritchie M.E."/>
            <person name="Jex A.R."/>
            <person name="Gazzola D."/>
            <person name="Li H."/>
            <person name="Toshio Fujiwara R."/>
            <person name="Zhan B."/>
            <person name="Aroian R.V."/>
            <person name="Pafco B."/>
            <person name="Schwarz E.M."/>
        </authorList>
    </citation>
    <scope>NUCLEOTIDE SEQUENCE [LARGE SCALE GENOMIC DNA]</scope>
    <source>
        <strain evidence="3 4">Aroian</strain>
        <tissue evidence="3">Whole animal</tissue>
    </source>
</reference>
<dbReference type="PANTHER" id="PTHR38630:SF1">
    <property type="entry name" value="DEK_C DOMAIN-CONTAINING PROTEIN-RELATED"/>
    <property type="match status" value="1"/>
</dbReference>
<accession>A0ABR1BLM3</accession>
<feature type="region of interest" description="Disordered" evidence="1">
    <location>
        <begin position="1"/>
        <end position="87"/>
    </location>
</feature>
<protein>
    <recommendedName>
        <fullName evidence="2">DUF7774 domain-containing protein</fullName>
    </recommendedName>
</protein>
<feature type="compositionally biased region" description="Basic and acidic residues" evidence="1">
    <location>
        <begin position="65"/>
        <end position="74"/>
    </location>
</feature>
<feature type="domain" description="DUF7774" evidence="2">
    <location>
        <begin position="87"/>
        <end position="183"/>
    </location>
</feature>